<evidence type="ECO:0000313" key="9">
    <source>
        <dbReference type="Proteomes" id="UP000178175"/>
    </source>
</evidence>
<keyword evidence="4 6" id="KW-0472">Membrane</keyword>
<comment type="subcellular location">
    <subcellularLocation>
        <location evidence="1">Membrane</location>
        <topology evidence="1">Multi-pass membrane protein</topology>
    </subcellularLocation>
</comment>
<reference evidence="8 9" key="1">
    <citation type="journal article" date="2016" name="Nat. Commun.">
        <title>Thousands of microbial genomes shed light on interconnected biogeochemical processes in an aquifer system.</title>
        <authorList>
            <person name="Anantharaman K."/>
            <person name="Brown C.T."/>
            <person name="Hug L.A."/>
            <person name="Sharon I."/>
            <person name="Castelle C.J."/>
            <person name="Probst A.J."/>
            <person name="Thomas B.C."/>
            <person name="Singh A."/>
            <person name="Wilkins M.J."/>
            <person name="Karaoz U."/>
            <person name="Brodie E.L."/>
            <person name="Williams K.H."/>
            <person name="Hubbard S.S."/>
            <person name="Banfield J.F."/>
        </authorList>
    </citation>
    <scope>NUCLEOTIDE SEQUENCE [LARGE SCALE GENOMIC DNA]</scope>
</reference>
<dbReference type="PANTHER" id="PTHR37422:SF13">
    <property type="entry name" value="LIPOPOLYSACCHARIDE BIOSYNTHESIS PROTEIN PA4999-RELATED"/>
    <property type="match status" value="1"/>
</dbReference>
<dbReference type="SUPFAM" id="SSF48452">
    <property type="entry name" value="TPR-like"/>
    <property type="match status" value="1"/>
</dbReference>
<feature type="transmembrane region" description="Helical" evidence="6">
    <location>
        <begin position="69"/>
        <end position="90"/>
    </location>
</feature>
<dbReference type="GO" id="GO:0016020">
    <property type="term" value="C:membrane"/>
    <property type="evidence" value="ECO:0007669"/>
    <property type="project" value="UniProtKB-SubCell"/>
</dbReference>
<dbReference type="Gene3D" id="1.25.40.10">
    <property type="entry name" value="Tetratricopeptide repeat domain"/>
    <property type="match status" value="1"/>
</dbReference>
<organism evidence="8 9">
    <name type="scientific">Candidatus Zambryskibacteria bacterium RIFCSPHIGHO2_02_FULL_43_14</name>
    <dbReference type="NCBI Taxonomy" id="1802748"/>
    <lineage>
        <taxon>Bacteria</taxon>
        <taxon>Candidatus Zambryskiibacteriota</taxon>
    </lineage>
</organism>
<evidence type="ECO:0000313" key="8">
    <source>
        <dbReference type="EMBL" id="OHA96184.1"/>
    </source>
</evidence>
<gene>
    <name evidence="8" type="ORF">A3C70_01510</name>
</gene>
<dbReference type="PANTHER" id="PTHR37422">
    <property type="entry name" value="TEICHURONIC ACID BIOSYNTHESIS PROTEIN TUAE"/>
    <property type="match status" value="1"/>
</dbReference>
<comment type="caution">
    <text evidence="8">The sequence shown here is derived from an EMBL/GenBank/DDBJ whole genome shotgun (WGS) entry which is preliminary data.</text>
</comment>
<keyword evidence="3 6" id="KW-1133">Transmembrane helix</keyword>
<feature type="repeat" description="TPR" evidence="5">
    <location>
        <begin position="579"/>
        <end position="612"/>
    </location>
</feature>
<feature type="transmembrane region" description="Helical" evidence="6">
    <location>
        <begin position="9"/>
        <end position="32"/>
    </location>
</feature>
<dbReference type="InterPro" id="IPR019734">
    <property type="entry name" value="TPR_rpt"/>
</dbReference>
<feature type="domain" description="O-antigen ligase-related" evidence="7">
    <location>
        <begin position="201"/>
        <end position="356"/>
    </location>
</feature>
<feature type="transmembrane region" description="Helical" evidence="6">
    <location>
        <begin position="38"/>
        <end position="57"/>
    </location>
</feature>
<dbReference type="InterPro" id="IPR007016">
    <property type="entry name" value="O-antigen_ligase-rel_domated"/>
</dbReference>
<feature type="transmembrane region" description="Helical" evidence="6">
    <location>
        <begin position="388"/>
        <end position="418"/>
    </location>
</feature>
<evidence type="ECO:0000256" key="3">
    <source>
        <dbReference type="ARBA" id="ARBA00022989"/>
    </source>
</evidence>
<feature type="transmembrane region" description="Helical" evidence="6">
    <location>
        <begin position="343"/>
        <end position="367"/>
    </location>
</feature>
<accession>A0A1G2TFW9</accession>
<evidence type="ECO:0000256" key="6">
    <source>
        <dbReference type="SAM" id="Phobius"/>
    </source>
</evidence>
<evidence type="ECO:0000256" key="1">
    <source>
        <dbReference type="ARBA" id="ARBA00004141"/>
    </source>
</evidence>
<keyword evidence="2 6" id="KW-0812">Transmembrane</keyword>
<evidence type="ECO:0000256" key="2">
    <source>
        <dbReference type="ARBA" id="ARBA00022692"/>
    </source>
</evidence>
<feature type="transmembrane region" description="Helical" evidence="6">
    <location>
        <begin position="168"/>
        <end position="186"/>
    </location>
</feature>
<keyword evidence="5" id="KW-0802">TPR repeat</keyword>
<dbReference type="Proteomes" id="UP000178175">
    <property type="component" value="Unassembled WGS sequence"/>
</dbReference>
<dbReference type="Pfam" id="PF04932">
    <property type="entry name" value="Wzy_C"/>
    <property type="match status" value="1"/>
</dbReference>
<feature type="transmembrane region" description="Helical" evidence="6">
    <location>
        <begin position="438"/>
        <end position="457"/>
    </location>
</feature>
<feature type="transmembrane region" description="Helical" evidence="6">
    <location>
        <begin position="193"/>
        <end position="211"/>
    </location>
</feature>
<feature type="transmembrane region" description="Helical" evidence="6">
    <location>
        <begin position="102"/>
        <end position="120"/>
    </location>
</feature>
<dbReference type="AlphaFoldDB" id="A0A1G2TFW9"/>
<sequence length="690" mass="79233">MNKQILRNVVFTGLFLVPFIPFLVSSSLFFPFITTKAFAWRIIVEIVFAAWVLLALLETNYRPKKSIILYTVLSFLVIIGLADLFGVAPIKSFWSNFERMEGFVTLLHLGMFFVITSSVFKEIDWRRWWNTTLVASFLMVLYCVLQIIGLKTINQGGVRVDGTLGNAIYLAVYMLFHIFIAILFLWRERKSVALRWVYGLLILAQIFILYYTATRGAILGLLVGLFILAVLNIRNKEDHLVRKISIAVLVGLVVLVGGFAIFKNATFIKNSPVLSRFTSLNMDEVKKQGRYFVWPMALEGIKERPLLGWGQENFSYVFQEHYSPEMFRLEPWFDRAHNIFLDWAVAGGLLGLLSYLALYLALLYLIWKPARQFDGGSDQFSHIEKSILTGLVVAYFFHNFFVFDHLISYVLFFSLLAYVHSRSSGELFWQRSISDIQIKRIAIPIVSIFLLLSIYFVNTKPIMTNFFLIEALKSVHTPGGTTAAIQYFKKAYNTSHLGRSEVAEHIVANSVTVVTGDVSTEEKNEFFSFAKDAVLKQTKDLEKDARYKLITGSFLSSFGFLDDALIYLERAKELMSGKQQIYFEIGAVYINQKEPIKALEVFREAYELAPEYAEAKLIYLIGAIYVGDRVVENKMISQLTEREVVFDDRIVNAYHSNGRIDKVRDLFLSRMRLDPSNADTYRQYLEQIVN</sequence>
<dbReference type="InterPro" id="IPR011990">
    <property type="entry name" value="TPR-like_helical_dom_sf"/>
</dbReference>
<feature type="transmembrane region" description="Helical" evidence="6">
    <location>
        <begin position="217"/>
        <end position="233"/>
    </location>
</feature>
<feature type="transmembrane region" description="Helical" evidence="6">
    <location>
        <begin position="127"/>
        <end position="148"/>
    </location>
</feature>
<dbReference type="PROSITE" id="PS50005">
    <property type="entry name" value="TPR"/>
    <property type="match status" value="1"/>
</dbReference>
<evidence type="ECO:0000256" key="4">
    <source>
        <dbReference type="ARBA" id="ARBA00023136"/>
    </source>
</evidence>
<name>A0A1G2TFW9_9BACT</name>
<dbReference type="EMBL" id="MHVR01000009">
    <property type="protein sequence ID" value="OHA96184.1"/>
    <property type="molecule type" value="Genomic_DNA"/>
</dbReference>
<protein>
    <recommendedName>
        <fullName evidence="7">O-antigen ligase-related domain-containing protein</fullName>
    </recommendedName>
</protein>
<evidence type="ECO:0000259" key="7">
    <source>
        <dbReference type="Pfam" id="PF04932"/>
    </source>
</evidence>
<dbReference type="InterPro" id="IPR051533">
    <property type="entry name" value="WaaL-like"/>
</dbReference>
<proteinExistence type="predicted"/>
<evidence type="ECO:0000256" key="5">
    <source>
        <dbReference type="PROSITE-ProRule" id="PRU00339"/>
    </source>
</evidence>
<feature type="transmembrane region" description="Helical" evidence="6">
    <location>
        <begin position="240"/>
        <end position="262"/>
    </location>
</feature>